<dbReference type="GO" id="GO:0016758">
    <property type="term" value="F:hexosyltransferase activity"/>
    <property type="evidence" value="ECO:0007669"/>
    <property type="project" value="InterPro"/>
</dbReference>
<dbReference type="EMBL" id="CP060202">
    <property type="protein sequence ID" value="QNH60658.1"/>
    <property type="molecule type" value="Genomic_DNA"/>
</dbReference>
<dbReference type="GO" id="GO:0005886">
    <property type="term" value="C:plasma membrane"/>
    <property type="evidence" value="ECO:0007669"/>
    <property type="project" value="UniProtKB-SubCell"/>
</dbReference>
<evidence type="ECO:0000256" key="1">
    <source>
        <dbReference type="SAM" id="Phobius"/>
    </source>
</evidence>
<name>A0A7G7W2R5_9BACT</name>
<feature type="transmembrane region" description="Helical" evidence="1">
    <location>
        <begin position="336"/>
        <end position="357"/>
    </location>
</feature>
<keyword evidence="1" id="KW-0472">Membrane</keyword>
<feature type="transmembrane region" description="Helical" evidence="1">
    <location>
        <begin position="12"/>
        <end position="29"/>
    </location>
</feature>
<dbReference type="KEGG" id="hsk:H4317_10650"/>
<feature type="transmembrane region" description="Helical" evidence="1">
    <location>
        <begin position="176"/>
        <end position="196"/>
    </location>
</feature>
<evidence type="ECO:0000313" key="2">
    <source>
        <dbReference type="EMBL" id="QNH60658.1"/>
    </source>
</evidence>
<dbReference type="AlphaFoldDB" id="A0A7G7W2R5"/>
<keyword evidence="3" id="KW-1185">Reference proteome</keyword>
<accession>A0A7G7W2R5</accession>
<feature type="transmembrane region" description="Helical" evidence="1">
    <location>
        <begin position="35"/>
        <end position="53"/>
    </location>
</feature>
<sequence length="460" mass="51241">MPQLTATFRIAPLLALLLSGAAYVGLAYATPRAEFGQLVGLFGVAFGLYWFLLKTKLPLRTGLLAALLLRLLWLPALPAFSDDYHRFHLDGLLVASGVNPFQHRPDELVAVAEVSPGTTAAIWQLAPYSQQLETLYPKLNSPHYYSVYPPVCQVVFGLASWLFPASERGAVLLMRLVLLLAEAATAGLLLALLRRFGLPLERALWYLLNPLVIVELTGNLHFEAMVVGFLLLALWLLVRQQWRWAAGALGLAIGTKLLPLLVLPLLARRLGWRRFLAFSVLTGLTVVLLFLPFVSTELVRNIGRSLDLYFRSFEFNASLYYIARAVGYWLTGYNQIARIGPALALAIVILIGGLTLREKHPVWASLPRALLLLLTGYYLLATVVHPWYLTPLVALSMFTSYRYMLVWSGLVVLSYAAYQSTAYTENPRLLMLEYIGLLAAFLWDWRRGATAIVVAEAPQS</sequence>
<dbReference type="Pfam" id="PF26314">
    <property type="entry name" value="MptA_B_family"/>
    <property type="match status" value="1"/>
</dbReference>
<dbReference type="RefSeq" id="WP_185886491.1">
    <property type="nucleotide sequence ID" value="NZ_CP060202.1"/>
</dbReference>
<gene>
    <name evidence="2" type="ORF">H4317_10650</name>
</gene>
<feature type="transmembrane region" description="Helical" evidence="1">
    <location>
        <begin position="244"/>
        <end position="263"/>
    </location>
</feature>
<feature type="transmembrane region" description="Helical" evidence="1">
    <location>
        <begin position="62"/>
        <end position="80"/>
    </location>
</feature>
<feature type="transmembrane region" description="Helical" evidence="1">
    <location>
        <begin position="216"/>
        <end position="237"/>
    </location>
</feature>
<keyword evidence="1" id="KW-1133">Transmembrane helix</keyword>
<feature type="transmembrane region" description="Helical" evidence="1">
    <location>
        <begin position="369"/>
        <end position="388"/>
    </location>
</feature>
<dbReference type="Proteomes" id="UP000515489">
    <property type="component" value="Chromosome"/>
</dbReference>
<organism evidence="2 3">
    <name type="scientific">Hymenobacter sediminicola</name>
    <dbReference type="NCBI Taxonomy" id="2761579"/>
    <lineage>
        <taxon>Bacteria</taxon>
        <taxon>Pseudomonadati</taxon>
        <taxon>Bacteroidota</taxon>
        <taxon>Cytophagia</taxon>
        <taxon>Cytophagales</taxon>
        <taxon>Hymenobacteraceae</taxon>
        <taxon>Hymenobacter</taxon>
    </lineage>
</organism>
<proteinExistence type="predicted"/>
<feature type="transmembrane region" description="Helical" evidence="1">
    <location>
        <begin position="145"/>
        <end position="164"/>
    </location>
</feature>
<feature type="transmembrane region" description="Helical" evidence="1">
    <location>
        <begin position="275"/>
        <end position="296"/>
    </location>
</feature>
<feature type="transmembrane region" description="Helical" evidence="1">
    <location>
        <begin position="308"/>
        <end position="330"/>
    </location>
</feature>
<reference evidence="2 3" key="1">
    <citation type="submission" date="2020-08" db="EMBL/GenBank/DDBJ databases">
        <title>Hymenobacter sp. S2-20-2 genome sequencing.</title>
        <authorList>
            <person name="Jin L."/>
        </authorList>
    </citation>
    <scope>NUCLEOTIDE SEQUENCE [LARGE SCALE GENOMIC DNA]</scope>
    <source>
        <strain evidence="2 3">S2-20-2</strain>
    </source>
</reference>
<protein>
    <submittedName>
        <fullName evidence="2">DUF2029 domain-containing protein</fullName>
    </submittedName>
</protein>
<feature type="transmembrane region" description="Helical" evidence="1">
    <location>
        <begin position="400"/>
        <end position="418"/>
    </location>
</feature>
<evidence type="ECO:0000313" key="3">
    <source>
        <dbReference type="Proteomes" id="UP000515489"/>
    </source>
</evidence>
<keyword evidence="1" id="KW-0812">Transmembrane</keyword>